<keyword evidence="3" id="KW-1185">Reference proteome</keyword>
<evidence type="ECO:0000256" key="1">
    <source>
        <dbReference type="SAM" id="MobiDB-lite"/>
    </source>
</evidence>
<evidence type="ECO:0000313" key="3">
    <source>
        <dbReference type="Proteomes" id="UP001630127"/>
    </source>
</evidence>
<dbReference type="Proteomes" id="UP001630127">
    <property type="component" value="Unassembled WGS sequence"/>
</dbReference>
<gene>
    <name evidence="2" type="ORF">ACH5RR_034140</name>
</gene>
<reference evidence="2 3" key="1">
    <citation type="submission" date="2024-11" db="EMBL/GenBank/DDBJ databases">
        <title>A near-complete genome assembly of Cinchona calisaya.</title>
        <authorList>
            <person name="Lian D.C."/>
            <person name="Zhao X.W."/>
            <person name="Wei L."/>
        </authorList>
    </citation>
    <scope>NUCLEOTIDE SEQUENCE [LARGE SCALE GENOMIC DNA]</scope>
    <source>
        <tissue evidence="2">Nenye</tissue>
    </source>
</reference>
<organism evidence="2 3">
    <name type="scientific">Cinchona calisaya</name>
    <dbReference type="NCBI Taxonomy" id="153742"/>
    <lineage>
        <taxon>Eukaryota</taxon>
        <taxon>Viridiplantae</taxon>
        <taxon>Streptophyta</taxon>
        <taxon>Embryophyta</taxon>
        <taxon>Tracheophyta</taxon>
        <taxon>Spermatophyta</taxon>
        <taxon>Magnoliopsida</taxon>
        <taxon>eudicotyledons</taxon>
        <taxon>Gunneridae</taxon>
        <taxon>Pentapetalae</taxon>
        <taxon>asterids</taxon>
        <taxon>lamiids</taxon>
        <taxon>Gentianales</taxon>
        <taxon>Rubiaceae</taxon>
        <taxon>Cinchonoideae</taxon>
        <taxon>Cinchoneae</taxon>
        <taxon>Cinchona</taxon>
    </lineage>
</organism>
<accession>A0ABD2YA08</accession>
<comment type="caution">
    <text evidence="2">The sequence shown here is derived from an EMBL/GenBank/DDBJ whole genome shotgun (WGS) entry which is preliminary data.</text>
</comment>
<feature type="region of interest" description="Disordered" evidence="1">
    <location>
        <begin position="1"/>
        <end position="61"/>
    </location>
</feature>
<dbReference type="AlphaFoldDB" id="A0ABD2YA08"/>
<evidence type="ECO:0000313" key="2">
    <source>
        <dbReference type="EMBL" id="KAL3504299.1"/>
    </source>
</evidence>
<proteinExistence type="predicted"/>
<name>A0ABD2YA08_9GENT</name>
<dbReference type="EMBL" id="JBJUIK010000014">
    <property type="protein sequence ID" value="KAL3504299.1"/>
    <property type="molecule type" value="Genomic_DNA"/>
</dbReference>
<feature type="compositionally biased region" description="Basic and acidic residues" evidence="1">
    <location>
        <begin position="1"/>
        <end position="49"/>
    </location>
</feature>
<sequence>MSSDIGGREKRLGEEELWEKGMEGDRLRERNKEGKWATGREARARHLEENYSQSPKEVPVNTKKMDANTDEMGIDTQIVLGATISDVATKVIPAKETIMQLAQFIMAKMVVDLYRELTG</sequence>
<protein>
    <submittedName>
        <fullName evidence="2">Uncharacterized protein</fullName>
    </submittedName>
</protein>